<organism evidence="1 2">
    <name type="scientific">Candidatus Glassbacteria bacterium GWA2_58_10</name>
    <dbReference type="NCBI Taxonomy" id="1817865"/>
    <lineage>
        <taxon>Bacteria</taxon>
        <taxon>Candidatus Glassiibacteriota</taxon>
    </lineage>
</organism>
<comment type="caution">
    <text evidence="1">The sequence shown here is derived from an EMBL/GenBank/DDBJ whole genome shotgun (WGS) entry which is preliminary data.</text>
</comment>
<protein>
    <submittedName>
        <fullName evidence="1">Uncharacterized protein</fullName>
    </submittedName>
</protein>
<evidence type="ECO:0000313" key="1">
    <source>
        <dbReference type="EMBL" id="OGF98414.1"/>
    </source>
</evidence>
<proteinExistence type="predicted"/>
<dbReference type="AlphaFoldDB" id="A0A1F5YE32"/>
<sequence>MKLTLDGKSVRSSQFSNAGTLAELIRSLELKIAPERVIISMTLDGRALDQQSEKDKAGLPLGKLGSLEILTENVSSLARNTLATLCDYLPELSEAVEESVLLLQGSDESQGHRGLEILIDGIQMASQAWKGIACFIKIEGRGPDEVLPDISAFNEVLMMIAAAQENGDIVQICDLLEFELKPLLESWSKHAAELHSEMLNPAA</sequence>
<reference evidence="1 2" key="1">
    <citation type="journal article" date="2016" name="Nat. Commun.">
        <title>Thousands of microbial genomes shed light on interconnected biogeochemical processes in an aquifer system.</title>
        <authorList>
            <person name="Anantharaman K."/>
            <person name="Brown C.T."/>
            <person name="Hug L.A."/>
            <person name="Sharon I."/>
            <person name="Castelle C.J."/>
            <person name="Probst A.J."/>
            <person name="Thomas B.C."/>
            <person name="Singh A."/>
            <person name="Wilkins M.J."/>
            <person name="Karaoz U."/>
            <person name="Brodie E.L."/>
            <person name="Williams K.H."/>
            <person name="Hubbard S.S."/>
            <person name="Banfield J.F."/>
        </authorList>
    </citation>
    <scope>NUCLEOTIDE SEQUENCE [LARGE SCALE GENOMIC DNA]</scope>
</reference>
<accession>A0A1F5YE32</accession>
<name>A0A1F5YE32_9BACT</name>
<evidence type="ECO:0000313" key="2">
    <source>
        <dbReference type="Proteomes" id="UP000176992"/>
    </source>
</evidence>
<dbReference type="Proteomes" id="UP000176992">
    <property type="component" value="Unassembled WGS sequence"/>
</dbReference>
<gene>
    <name evidence="1" type="ORF">A2Z86_01250</name>
</gene>
<dbReference type="EMBL" id="MFIV01000106">
    <property type="protein sequence ID" value="OGF98414.1"/>
    <property type="molecule type" value="Genomic_DNA"/>
</dbReference>